<evidence type="ECO:0000256" key="6">
    <source>
        <dbReference type="ARBA" id="ARBA00023136"/>
    </source>
</evidence>
<keyword evidence="5 8" id="KW-1133">Transmembrane helix</keyword>
<dbReference type="EMBL" id="BSUK01000001">
    <property type="protein sequence ID" value="GMA25355.1"/>
    <property type="molecule type" value="Genomic_DNA"/>
</dbReference>
<protein>
    <submittedName>
        <fullName evidence="9">Membrane protein</fullName>
    </submittedName>
</protein>
<evidence type="ECO:0000256" key="3">
    <source>
        <dbReference type="ARBA" id="ARBA00022475"/>
    </source>
</evidence>
<evidence type="ECO:0000256" key="4">
    <source>
        <dbReference type="ARBA" id="ARBA00022692"/>
    </source>
</evidence>
<comment type="similarity">
    <text evidence="2">Belongs to the UPF0324 family.</text>
</comment>
<feature type="transmembrane region" description="Helical" evidence="8">
    <location>
        <begin position="99"/>
        <end position="118"/>
    </location>
</feature>
<comment type="caution">
    <text evidence="9">The sequence shown here is derived from an EMBL/GenBank/DDBJ whole genome shotgun (WGS) entry which is preliminary data.</text>
</comment>
<reference evidence="10" key="1">
    <citation type="journal article" date="2019" name="Int. J. Syst. Evol. Microbiol.">
        <title>The Global Catalogue of Microorganisms (GCM) 10K type strain sequencing project: providing services to taxonomists for standard genome sequencing and annotation.</title>
        <authorList>
            <consortium name="The Broad Institute Genomics Platform"/>
            <consortium name="The Broad Institute Genome Sequencing Center for Infectious Disease"/>
            <person name="Wu L."/>
            <person name="Ma J."/>
        </authorList>
    </citation>
    <scope>NUCLEOTIDE SEQUENCE [LARGE SCALE GENOMIC DNA]</scope>
    <source>
        <strain evidence="10">NBRC 106348</strain>
    </source>
</reference>
<evidence type="ECO:0000313" key="9">
    <source>
        <dbReference type="EMBL" id="GMA25355.1"/>
    </source>
</evidence>
<feature type="transmembrane region" description="Helical" evidence="8">
    <location>
        <begin position="251"/>
        <end position="270"/>
    </location>
</feature>
<evidence type="ECO:0000256" key="8">
    <source>
        <dbReference type="SAM" id="Phobius"/>
    </source>
</evidence>
<keyword evidence="3" id="KW-1003">Cell membrane</keyword>
<feature type="transmembrane region" description="Helical" evidence="8">
    <location>
        <begin position="124"/>
        <end position="142"/>
    </location>
</feature>
<evidence type="ECO:0000313" key="10">
    <source>
        <dbReference type="Proteomes" id="UP001157091"/>
    </source>
</evidence>
<dbReference type="PANTHER" id="PTHR30106:SF2">
    <property type="entry name" value="UPF0324 INNER MEMBRANE PROTEIN YEIH"/>
    <property type="match status" value="1"/>
</dbReference>
<evidence type="ECO:0000256" key="7">
    <source>
        <dbReference type="SAM" id="MobiDB-lite"/>
    </source>
</evidence>
<name>A0ABQ6I4C6_9MICO</name>
<feature type="transmembrane region" description="Helical" evidence="8">
    <location>
        <begin position="154"/>
        <end position="174"/>
    </location>
</feature>
<feature type="transmembrane region" description="Helical" evidence="8">
    <location>
        <begin position="317"/>
        <end position="340"/>
    </location>
</feature>
<feature type="region of interest" description="Disordered" evidence="7">
    <location>
        <begin position="1"/>
        <end position="25"/>
    </location>
</feature>
<feature type="transmembrane region" description="Helical" evidence="8">
    <location>
        <begin position="352"/>
        <end position="374"/>
    </location>
</feature>
<dbReference type="PANTHER" id="PTHR30106">
    <property type="entry name" value="INNER MEMBRANE PROTEIN YEIH-RELATED"/>
    <property type="match status" value="1"/>
</dbReference>
<dbReference type="InterPro" id="IPR018383">
    <property type="entry name" value="UPF0324_pro"/>
</dbReference>
<keyword evidence="6 8" id="KW-0472">Membrane</keyword>
<proteinExistence type="inferred from homology"/>
<dbReference type="RefSeq" id="WP_284293984.1">
    <property type="nucleotide sequence ID" value="NZ_BSUK01000001.1"/>
</dbReference>
<sequence>MNGPTAPRLARPTTPPVAAAPVPAGSSVSSDVVGPWRGLTLCAAAAALVIGAHALVPMLSVPVLALVLGIVVSTVLRVRPAGARTLARTHLGGAWVAKHGLRTGVVLLGLQLSLPQVLALGWRGLTVVAVTVAATLGGTVLLGRALRLPRATSLLVGTGFAICGAAAVSAMKGAVDPDEDHDDDAAAALALVTIFGSLAIVVLPWLTGILGLGDHRAGLWIGASVQEVAQVVAAAGAVSPAALAVATVTKLARVVLLAPLVACAGVAVTRSRRRAAVAAGRSGAVTTGRRAAPVPLFVVGFLAAVVVRSLGVVPDGVVHVATQTSNVLFAAALFAMGLAVDVRGLVRTGGRVVVLGAASAAVATAVALGAALLLG</sequence>
<feature type="transmembrane region" description="Helical" evidence="8">
    <location>
        <begin position="291"/>
        <end position="311"/>
    </location>
</feature>
<evidence type="ECO:0000256" key="2">
    <source>
        <dbReference type="ARBA" id="ARBA00007977"/>
    </source>
</evidence>
<gene>
    <name evidence="9" type="ORF">GCM10025864_31140</name>
</gene>
<dbReference type="Proteomes" id="UP001157091">
    <property type="component" value="Unassembled WGS sequence"/>
</dbReference>
<evidence type="ECO:0000256" key="5">
    <source>
        <dbReference type="ARBA" id="ARBA00022989"/>
    </source>
</evidence>
<organism evidence="9 10">
    <name type="scientific">Luteimicrobium album</name>
    <dbReference type="NCBI Taxonomy" id="1054550"/>
    <lineage>
        <taxon>Bacteria</taxon>
        <taxon>Bacillati</taxon>
        <taxon>Actinomycetota</taxon>
        <taxon>Actinomycetes</taxon>
        <taxon>Micrococcales</taxon>
        <taxon>Luteimicrobium</taxon>
    </lineage>
</organism>
<accession>A0ABQ6I4C6</accession>
<feature type="transmembrane region" description="Helical" evidence="8">
    <location>
        <begin position="186"/>
        <end position="206"/>
    </location>
</feature>
<feature type="transmembrane region" description="Helical" evidence="8">
    <location>
        <begin position="218"/>
        <end position="245"/>
    </location>
</feature>
<keyword evidence="4 8" id="KW-0812">Transmembrane</keyword>
<comment type="subcellular location">
    <subcellularLocation>
        <location evidence="1">Cell membrane</location>
        <topology evidence="1">Multi-pass membrane protein</topology>
    </subcellularLocation>
</comment>
<dbReference type="Pfam" id="PF03601">
    <property type="entry name" value="Cons_hypoth698"/>
    <property type="match status" value="1"/>
</dbReference>
<evidence type="ECO:0000256" key="1">
    <source>
        <dbReference type="ARBA" id="ARBA00004651"/>
    </source>
</evidence>
<keyword evidence="10" id="KW-1185">Reference proteome</keyword>